<dbReference type="Proteomes" id="UP000789920">
    <property type="component" value="Unassembled WGS sequence"/>
</dbReference>
<name>A0ACA9RZI6_9GLOM</name>
<feature type="non-terminal residue" evidence="1">
    <location>
        <position position="1"/>
    </location>
</feature>
<comment type="caution">
    <text evidence="1">The sequence shown here is derived from an EMBL/GenBank/DDBJ whole genome shotgun (WGS) entry which is preliminary data.</text>
</comment>
<proteinExistence type="predicted"/>
<organism evidence="1 2">
    <name type="scientific">Racocetra persica</name>
    <dbReference type="NCBI Taxonomy" id="160502"/>
    <lineage>
        <taxon>Eukaryota</taxon>
        <taxon>Fungi</taxon>
        <taxon>Fungi incertae sedis</taxon>
        <taxon>Mucoromycota</taxon>
        <taxon>Glomeromycotina</taxon>
        <taxon>Glomeromycetes</taxon>
        <taxon>Diversisporales</taxon>
        <taxon>Gigasporaceae</taxon>
        <taxon>Racocetra</taxon>
    </lineage>
</organism>
<evidence type="ECO:0000313" key="2">
    <source>
        <dbReference type="Proteomes" id="UP000789920"/>
    </source>
</evidence>
<sequence length="56" mass="6083">CLSHHIALAVASSEIALLLLPENFAKWLIVLGEGRIPTIGPEHDKIQLSEDLILPS</sequence>
<evidence type="ECO:0000313" key="1">
    <source>
        <dbReference type="EMBL" id="CAG8819457.1"/>
    </source>
</evidence>
<keyword evidence="2" id="KW-1185">Reference proteome</keyword>
<accession>A0ACA9RZI6</accession>
<protein>
    <submittedName>
        <fullName evidence="1">33900_t:CDS:1</fullName>
    </submittedName>
</protein>
<dbReference type="EMBL" id="CAJVQC010082317">
    <property type="protein sequence ID" value="CAG8819457.1"/>
    <property type="molecule type" value="Genomic_DNA"/>
</dbReference>
<gene>
    <name evidence="1" type="ORF">RPERSI_LOCUS25137</name>
</gene>
<reference evidence="1" key="1">
    <citation type="submission" date="2021-06" db="EMBL/GenBank/DDBJ databases">
        <authorList>
            <person name="Kallberg Y."/>
            <person name="Tangrot J."/>
            <person name="Rosling A."/>
        </authorList>
    </citation>
    <scope>NUCLEOTIDE SEQUENCE</scope>
    <source>
        <strain evidence="1">MA461A</strain>
    </source>
</reference>